<name>A0AAV7H5F1_DENCH</name>
<organism evidence="1 2">
    <name type="scientific">Dendrobium chrysotoxum</name>
    <name type="common">Orchid</name>
    <dbReference type="NCBI Taxonomy" id="161865"/>
    <lineage>
        <taxon>Eukaryota</taxon>
        <taxon>Viridiplantae</taxon>
        <taxon>Streptophyta</taxon>
        <taxon>Embryophyta</taxon>
        <taxon>Tracheophyta</taxon>
        <taxon>Spermatophyta</taxon>
        <taxon>Magnoliopsida</taxon>
        <taxon>Liliopsida</taxon>
        <taxon>Asparagales</taxon>
        <taxon>Orchidaceae</taxon>
        <taxon>Epidendroideae</taxon>
        <taxon>Malaxideae</taxon>
        <taxon>Dendrobiinae</taxon>
        <taxon>Dendrobium</taxon>
    </lineage>
</organism>
<protein>
    <submittedName>
        <fullName evidence="1">Uncharacterized protein</fullName>
    </submittedName>
</protein>
<reference evidence="1 2" key="1">
    <citation type="journal article" date="2021" name="Hortic Res">
        <title>Chromosome-scale assembly of the Dendrobium chrysotoxum genome enhances the understanding of orchid evolution.</title>
        <authorList>
            <person name="Zhang Y."/>
            <person name="Zhang G.Q."/>
            <person name="Zhang D."/>
            <person name="Liu X.D."/>
            <person name="Xu X.Y."/>
            <person name="Sun W.H."/>
            <person name="Yu X."/>
            <person name="Zhu X."/>
            <person name="Wang Z.W."/>
            <person name="Zhao X."/>
            <person name="Zhong W.Y."/>
            <person name="Chen H."/>
            <person name="Yin W.L."/>
            <person name="Huang T."/>
            <person name="Niu S.C."/>
            <person name="Liu Z.J."/>
        </authorList>
    </citation>
    <scope>NUCLEOTIDE SEQUENCE [LARGE SCALE GENOMIC DNA]</scope>
    <source>
        <strain evidence="1">Lindl</strain>
    </source>
</reference>
<dbReference type="AlphaFoldDB" id="A0AAV7H5F1"/>
<evidence type="ECO:0000313" key="2">
    <source>
        <dbReference type="Proteomes" id="UP000775213"/>
    </source>
</evidence>
<dbReference type="Proteomes" id="UP000775213">
    <property type="component" value="Unassembled WGS sequence"/>
</dbReference>
<dbReference type="EMBL" id="JAGFBR010000008">
    <property type="protein sequence ID" value="KAH0463024.1"/>
    <property type="molecule type" value="Genomic_DNA"/>
</dbReference>
<accession>A0AAV7H5F1</accession>
<proteinExistence type="predicted"/>
<evidence type="ECO:0000313" key="1">
    <source>
        <dbReference type="EMBL" id="KAH0463024.1"/>
    </source>
</evidence>
<gene>
    <name evidence="1" type="ORF">IEQ34_007606</name>
</gene>
<keyword evidence="2" id="KW-1185">Reference proteome</keyword>
<sequence length="156" mass="17669">MVKIKAFHSKFDQMIPTLRQSVLRHTMEFYRPAIVIGISLKIGLTRATSITQRNLVVLGSGTINLGTELAHSLKPKLKKKEKLTPPPKRGESLSSRCRSLNVEPMLNHSCPFINDVTINFSTIYLSASDFSLLDLDENLILNRTQWRKKIHEADPT</sequence>
<comment type="caution">
    <text evidence="1">The sequence shown here is derived from an EMBL/GenBank/DDBJ whole genome shotgun (WGS) entry which is preliminary data.</text>
</comment>